<keyword evidence="1" id="KW-1185">Reference proteome</keyword>
<name>A0A0M3HMA0_ASCLU</name>
<evidence type="ECO:0000313" key="2">
    <source>
        <dbReference type="WBParaSite" id="ALUE_0000264501-mRNA-1"/>
    </source>
</evidence>
<accession>A0A0M3HMA0</accession>
<protein>
    <submittedName>
        <fullName evidence="2">Uncharacterized protein</fullName>
    </submittedName>
</protein>
<dbReference type="WBParaSite" id="ALUE_0000264501-mRNA-1">
    <property type="protein sequence ID" value="ALUE_0000264501-mRNA-1"/>
    <property type="gene ID" value="ALUE_0000264501"/>
</dbReference>
<sequence length="49" mass="5916">MRWRIMKYSRLCAVKIHLRSAMRCSLRSLYSPSRFAEISMWNLLTMSSF</sequence>
<dbReference type="AlphaFoldDB" id="A0A0M3HMA0"/>
<evidence type="ECO:0000313" key="1">
    <source>
        <dbReference type="Proteomes" id="UP000036681"/>
    </source>
</evidence>
<proteinExistence type="predicted"/>
<organism evidence="1 2">
    <name type="scientific">Ascaris lumbricoides</name>
    <name type="common">Giant roundworm</name>
    <dbReference type="NCBI Taxonomy" id="6252"/>
    <lineage>
        <taxon>Eukaryota</taxon>
        <taxon>Metazoa</taxon>
        <taxon>Ecdysozoa</taxon>
        <taxon>Nematoda</taxon>
        <taxon>Chromadorea</taxon>
        <taxon>Rhabditida</taxon>
        <taxon>Spirurina</taxon>
        <taxon>Ascaridomorpha</taxon>
        <taxon>Ascaridoidea</taxon>
        <taxon>Ascarididae</taxon>
        <taxon>Ascaris</taxon>
    </lineage>
</organism>
<reference evidence="2" key="1">
    <citation type="submission" date="2017-02" db="UniProtKB">
        <authorList>
            <consortium name="WormBaseParasite"/>
        </authorList>
    </citation>
    <scope>IDENTIFICATION</scope>
</reference>
<dbReference type="Proteomes" id="UP000036681">
    <property type="component" value="Unplaced"/>
</dbReference>